<proteinExistence type="predicted"/>
<dbReference type="NCBIfam" id="TIGR03491">
    <property type="entry name" value="TM0106 family RecB-like putative nuclease"/>
    <property type="match status" value="1"/>
</dbReference>
<dbReference type="AlphaFoldDB" id="A0AAU7LZP0"/>
<keyword evidence="4" id="KW-0614">Plasmid</keyword>
<evidence type="ECO:0000259" key="2">
    <source>
        <dbReference type="Pfam" id="PF03050"/>
    </source>
</evidence>
<protein>
    <submittedName>
        <fullName evidence="4">TM0106 family RecB-like putative nuclease</fullName>
    </submittedName>
</protein>
<reference evidence="4" key="1">
    <citation type="submission" date="2024-05" db="EMBL/GenBank/DDBJ databases">
        <authorList>
            <person name="Bunk B."/>
            <person name="Swiderski J."/>
            <person name="Sproer C."/>
            <person name="Thiel V."/>
        </authorList>
    </citation>
    <scope>NUCLEOTIDE SEQUENCE</scope>
    <source>
        <strain evidence="4">DSM 17735</strain>
        <plasmid evidence="4">p3</plasmid>
    </source>
</reference>
<gene>
    <name evidence="4" type="ORF">ABLV49_24160</name>
</gene>
<dbReference type="InterPro" id="IPR052344">
    <property type="entry name" value="Transposase-related"/>
</dbReference>
<sequence>MEASDTLLSAAILRAFLKCPTKARFLALGKSPQETYFSDVEAGISSTYKSRAWRMLHDRGELVAPATFEQIADGDGSATRWFDCDTAVCDLALSQRGLAEPRAQKSASGGRVVPVLFSPWEKPVLSDSLLVSFGARSLSQATRTQVETGILVYGDNLRRKTIRISDHAAQLNRVFREIGSLLPGGRDPPLVLNAHCSVCDFWSKCRGVAIEQDDLSLLSGMTVKDRSRALAKGILTISQLSYGYRPRRRKRTKPDAERAARSNDAAHTRPPAKHDNKLKALAIKSGRIHVVGAPAIKLEGVPTFIDVEGMPDRDSYYLVGLRFEFVGGPAEHAFWADGPEDEQGMWEDCLRTLKSIGNAQLVHYGAYETRFLRTMKKRYSSEPDEAEFVDRLIGSSINLVACIYGSVYFPTYSNSLKEVARHLGYDWAWPHASGAASVLMRKTWELSAVSDVKPLLLAYNMDDCRAAAVVADALTRICAGGPSAPDSVNVGSLEVGFQRTFGKFDSALPEFSKINDAAYWDYQRSKVFVRTDKSVRRTVRKSERRRNISGVEKEITIDDTPANCPKCSSTKLWKYPPRRSNIVYDLKFSRKGVKRWAVKYRYGQYKCSECHAEMTFYKRELMYGPSLRAFLVYLLIELLLSNRKAAEHASLLFDLRLAKSAVGQIKSEMAEKYTPTYQHILKQIAGGNLIHADETKGVVLGGGHYVWVFANMTTVAYVYAESRESAILENLLDGFKGVLVSDFYAAYDSVPCPQQKCLIHLMRDINEDLNRNPFNEELKAIAGRFGALLREIVETVDRYGLKARHLGKHRRSAEGFIEHVAGMNCTTEVGLALKKRIGRNSDKLFTFLSYDGVPWNNNNAEHAVRAFTRLRNVINTSSPKGTRDYATLLSIQQTLRYRGHAFLEFMRSGEMKIPE</sequence>
<dbReference type="InterPro" id="IPR004291">
    <property type="entry name" value="Transposase_IS66_central"/>
</dbReference>
<feature type="region of interest" description="Disordered" evidence="1">
    <location>
        <begin position="245"/>
        <end position="275"/>
    </location>
</feature>
<accession>A0AAU7LZP0</accession>
<geneLocation type="plasmid" evidence="4">
    <name>p3</name>
</geneLocation>
<dbReference type="EMBL" id="CP157678">
    <property type="protein sequence ID" value="XBP73074.1"/>
    <property type="molecule type" value="Genomic_DNA"/>
</dbReference>
<dbReference type="Pfam" id="PF13482">
    <property type="entry name" value="RNase_H_2"/>
    <property type="match status" value="1"/>
</dbReference>
<dbReference type="InterPro" id="IPR019993">
    <property type="entry name" value="RecB_nuclease_TM0106_put"/>
</dbReference>
<name>A0AAU7LZP0_9BURK</name>
<evidence type="ECO:0000259" key="3">
    <source>
        <dbReference type="Pfam" id="PF13482"/>
    </source>
</evidence>
<feature type="domain" description="Transposase IS66 central" evidence="2">
    <location>
        <begin position="622"/>
        <end position="877"/>
    </location>
</feature>
<feature type="domain" description="YprB ribonuclease H-like" evidence="3">
    <location>
        <begin position="304"/>
        <end position="474"/>
    </location>
</feature>
<dbReference type="PANTHER" id="PTHR33678">
    <property type="entry name" value="BLL1576 PROTEIN"/>
    <property type="match status" value="1"/>
</dbReference>
<evidence type="ECO:0000313" key="4">
    <source>
        <dbReference type="EMBL" id="XBP73074.1"/>
    </source>
</evidence>
<dbReference type="InterPro" id="IPR038720">
    <property type="entry name" value="YprB_RNase_H-like_dom"/>
</dbReference>
<feature type="compositionally biased region" description="Basic and acidic residues" evidence="1">
    <location>
        <begin position="253"/>
        <end position="275"/>
    </location>
</feature>
<dbReference type="PANTHER" id="PTHR33678:SF2">
    <property type="match status" value="1"/>
</dbReference>
<dbReference type="Pfam" id="PF03050">
    <property type="entry name" value="DDE_Tnp_IS66"/>
    <property type="match status" value="1"/>
</dbReference>
<evidence type="ECO:0000256" key="1">
    <source>
        <dbReference type="SAM" id="MobiDB-lite"/>
    </source>
</evidence>
<dbReference type="RefSeq" id="WP_349283029.1">
    <property type="nucleotide sequence ID" value="NZ_CBCSCU010000050.1"/>
</dbReference>
<organism evidence="4">
    <name type="scientific">Polaromonas hydrogenivorans</name>
    <dbReference type="NCBI Taxonomy" id="335476"/>
    <lineage>
        <taxon>Bacteria</taxon>
        <taxon>Pseudomonadati</taxon>
        <taxon>Pseudomonadota</taxon>
        <taxon>Betaproteobacteria</taxon>
        <taxon>Burkholderiales</taxon>
        <taxon>Comamonadaceae</taxon>
        <taxon>Polaromonas</taxon>
    </lineage>
</organism>